<organism evidence="5 6">
    <name type="scientific">Bacteroides coprosuis DSM 18011</name>
    <dbReference type="NCBI Taxonomy" id="679937"/>
    <lineage>
        <taxon>Bacteria</taxon>
        <taxon>Pseudomonadati</taxon>
        <taxon>Bacteroidota</taxon>
        <taxon>Bacteroidia</taxon>
        <taxon>Bacteroidales</taxon>
        <taxon>Bacteroidaceae</taxon>
        <taxon>Bacteroides</taxon>
    </lineage>
</organism>
<dbReference type="PROSITE" id="PS51781">
    <property type="entry name" value="SH3B"/>
    <property type="match status" value="1"/>
</dbReference>
<gene>
    <name evidence="5" type="ORF">Bcop_1552</name>
</gene>
<dbReference type="eggNOG" id="COG0457">
    <property type="taxonomic scope" value="Bacteria"/>
</dbReference>
<dbReference type="Pfam" id="PF00515">
    <property type="entry name" value="TPR_1"/>
    <property type="match status" value="1"/>
</dbReference>
<dbReference type="SUPFAM" id="SSF48452">
    <property type="entry name" value="TPR-like"/>
    <property type="match status" value="1"/>
</dbReference>
<dbReference type="Gene3D" id="2.30.30.40">
    <property type="entry name" value="SH3 Domains"/>
    <property type="match status" value="1"/>
</dbReference>
<feature type="domain" description="SH3b" evidence="4">
    <location>
        <begin position="210"/>
        <end position="273"/>
    </location>
</feature>
<dbReference type="SMART" id="SM00028">
    <property type="entry name" value="TPR"/>
    <property type="match status" value="1"/>
</dbReference>
<sequence length="273" mass="30506">MKRLGIFLSFMLCFMFAVSAEDSKQEAPVDSLQAIQQSSFESNLEISKAAGDTAYVREDYATAASIYEELLQKGVSAELYYNLGNSYYKIDNIAKAVLNYERAVLLSPNNRDYKANLAIASSKIVDKDESSPELFFITWGKTIVNWMTSDQWAVLAVSTFILCLVSLMIFFLSKKTALKKIGFVIAILTLITAPIFNYCSLYQKKKITNQDTAIVMEPSVTVRSTPSESGTSLFVIHEGKKVKITDNSMSSWKEIELENGEVGWLPTEAIEII</sequence>
<dbReference type="Proteomes" id="UP000018439">
    <property type="component" value="Chromosome"/>
</dbReference>
<dbReference type="OrthoDB" id="9776208at2"/>
<dbReference type="InterPro" id="IPR003646">
    <property type="entry name" value="SH3-like_bac-type"/>
</dbReference>
<reference evidence="5 6" key="1">
    <citation type="journal article" date="2011" name="Stand. Genomic Sci.">
        <title>Non-contiguous finished genome sequence of Bacteroides coprosuis type strain (PC139).</title>
        <authorList>
            <person name="Land M."/>
            <person name="Held B."/>
            <person name="Gronow S."/>
            <person name="Abt B."/>
            <person name="Lucas S."/>
            <person name="Del Rio T.G."/>
            <person name="Nolan M."/>
            <person name="Tice H."/>
            <person name="Cheng J.F."/>
            <person name="Pitluck S."/>
            <person name="Liolios K."/>
            <person name="Pagani I."/>
            <person name="Ivanova N."/>
            <person name="Mavromatis K."/>
            <person name="Mikhailova N."/>
            <person name="Pati A."/>
            <person name="Tapia R."/>
            <person name="Han C."/>
            <person name="Goodwin L."/>
            <person name="Chen A."/>
            <person name="Palaniappan K."/>
            <person name="Hauser L."/>
            <person name="Brambilla E.M."/>
            <person name="Rohde M."/>
            <person name="Goker M."/>
            <person name="Detter J.C."/>
            <person name="Woyke T."/>
            <person name="Bristow J."/>
            <person name="Eisen J.A."/>
            <person name="Markowitz V."/>
            <person name="Hugenholtz P."/>
            <person name="Kyrpides N.C."/>
            <person name="Klenk H.P."/>
            <person name="Lapidus A."/>
        </authorList>
    </citation>
    <scope>NUCLEOTIDE SEQUENCE [LARGE SCALE GENOMIC DNA]</scope>
    <source>
        <strain evidence="5 6">DSM 18011</strain>
    </source>
</reference>
<evidence type="ECO:0000256" key="2">
    <source>
        <dbReference type="SAM" id="Phobius"/>
    </source>
</evidence>
<proteinExistence type="predicted"/>
<feature type="transmembrane region" description="Helical" evidence="2">
    <location>
        <begin position="181"/>
        <end position="198"/>
    </location>
</feature>
<keyword evidence="3" id="KW-0732">Signal</keyword>
<dbReference type="PROSITE" id="PS50005">
    <property type="entry name" value="TPR"/>
    <property type="match status" value="1"/>
</dbReference>
<dbReference type="PROSITE" id="PS50293">
    <property type="entry name" value="TPR_REGION"/>
    <property type="match status" value="1"/>
</dbReference>
<feature type="transmembrane region" description="Helical" evidence="2">
    <location>
        <begin position="152"/>
        <end position="172"/>
    </location>
</feature>
<feature type="signal peptide" evidence="3">
    <location>
        <begin position="1"/>
        <end position="20"/>
    </location>
</feature>
<dbReference type="AlphaFoldDB" id="F3ZQ78"/>
<keyword evidence="2" id="KW-1133">Transmembrane helix</keyword>
<keyword evidence="1" id="KW-0802">TPR repeat</keyword>
<name>F3ZQ78_9BACE</name>
<dbReference type="EMBL" id="CM001167">
    <property type="protein sequence ID" value="EGJ71744.1"/>
    <property type="molecule type" value="Genomic_DNA"/>
</dbReference>
<dbReference type="InterPro" id="IPR011990">
    <property type="entry name" value="TPR-like_helical_dom_sf"/>
</dbReference>
<keyword evidence="2" id="KW-0472">Membrane</keyword>
<evidence type="ECO:0000259" key="4">
    <source>
        <dbReference type="PROSITE" id="PS51781"/>
    </source>
</evidence>
<evidence type="ECO:0000256" key="1">
    <source>
        <dbReference type="PROSITE-ProRule" id="PRU00339"/>
    </source>
</evidence>
<dbReference type="Gene3D" id="1.25.40.10">
    <property type="entry name" value="Tetratricopeptide repeat domain"/>
    <property type="match status" value="1"/>
</dbReference>
<dbReference type="SMART" id="SM00287">
    <property type="entry name" value="SH3b"/>
    <property type="match status" value="1"/>
</dbReference>
<dbReference type="STRING" id="679937.Bcop_1552"/>
<accession>F3ZQ78</accession>
<dbReference type="Pfam" id="PF08239">
    <property type="entry name" value="SH3_3"/>
    <property type="match status" value="1"/>
</dbReference>
<dbReference type="InterPro" id="IPR019734">
    <property type="entry name" value="TPR_rpt"/>
</dbReference>
<keyword evidence="6" id="KW-1185">Reference proteome</keyword>
<protein>
    <submittedName>
        <fullName evidence="5">Tetratricopeptide TPR_1 repeat-containing protein</fullName>
    </submittedName>
</protein>
<feature type="repeat" description="TPR" evidence="1">
    <location>
        <begin position="77"/>
        <end position="110"/>
    </location>
</feature>
<dbReference type="HOGENOM" id="CLU_080147_0_0_10"/>
<evidence type="ECO:0000313" key="5">
    <source>
        <dbReference type="EMBL" id="EGJ71744.1"/>
    </source>
</evidence>
<keyword evidence="2" id="KW-0812">Transmembrane</keyword>
<feature type="chain" id="PRO_5003308570" evidence="3">
    <location>
        <begin position="21"/>
        <end position="273"/>
    </location>
</feature>
<evidence type="ECO:0000313" key="6">
    <source>
        <dbReference type="Proteomes" id="UP000018439"/>
    </source>
</evidence>
<evidence type="ECO:0000256" key="3">
    <source>
        <dbReference type="SAM" id="SignalP"/>
    </source>
</evidence>